<dbReference type="Proteomes" id="UP000823611">
    <property type="component" value="Unassembled WGS sequence"/>
</dbReference>
<gene>
    <name evidence="1" type="ORF">IAC55_05350</name>
</gene>
<dbReference type="EMBL" id="JADIMX010000104">
    <property type="protein sequence ID" value="MBO8434730.1"/>
    <property type="molecule type" value="Genomic_DNA"/>
</dbReference>
<dbReference type="InterPro" id="IPR046143">
    <property type="entry name" value="DUF6145"/>
</dbReference>
<dbReference type="Pfam" id="PF19642">
    <property type="entry name" value="DUF6145"/>
    <property type="match status" value="1"/>
</dbReference>
<dbReference type="AlphaFoldDB" id="A0A9D9DXC4"/>
<evidence type="ECO:0000313" key="2">
    <source>
        <dbReference type="Proteomes" id="UP000823611"/>
    </source>
</evidence>
<name>A0A9D9DXC4_9FIRM</name>
<accession>A0A9D9DXC4</accession>
<reference evidence="1" key="1">
    <citation type="submission" date="2020-10" db="EMBL/GenBank/DDBJ databases">
        <authorList>
            <person name="Gilroy R."/>
        </authorList>
    </citation>
    <scope>NUCLEOTIDE SEQUENCE</scope>
    <source>
        <strain evidence="1">F6-4510</strain>
    </source>
</reference>
<organism evidence="1 2">
    <name type="scientific">Candidatus Fimicola merdigallinarum</name>
    <dbReference type="NCBI Taxonomy" id="2840819"/>
    <lineage>
        <taxon>Bacteria</taxon>
        <taxon>Bacillati</taxon>
        <taxon>Bacillota</taxon>
        <taxon>Clostridia</taxon>
        <taxon>Lachnospirales</taxon>
        <taxon>Lachnospiraceae</taxon>
        <taxon>Lachnospiraceae incertae sedis</taxon>
        <taxon>Candidatus Fimicola</taxon>
    </lineage>
</organism>
<reference evidence="1" key="2">
    <citation type="journal article" date="2021" name="PeerJ">
        <title>Extensive microbial diversity within the chicken gut microbiome revealed by metagenomics and culture.</title>
        <authorList>
            <person name="Gilroy R."/>
            <person name="Ravi A."/>
            <person name="Getino M."/>
            <person name="Pursley I."/>
            <person name="Horton D.L."/>
            <person name="Alikhan N.F."/>
            <person name="Baker D."/>
            <person name="Gharbi K."/>
            <person name="Hall N."/>
            <person name="Watson M."/>
            <person name="Adriaenssens E.M."/>
            <person name="Foster-Nyarko E."/>
            <person name="Jarju S."/>
            <person name="Secka A."/>
            <person name="Antonio M."/>
            <person name="Oren A."/>
            <person name="Chaudhuri R.R."/>
            <person name="La Ragione R."/>
            <person name="Hildebrand F."/>
            <person name="Pallen M.J."/>
        </authorList>
    </citation>
    <scope>NUCLEOTIDE SEQUENCE</scope>
    <source>
        <strain evidence="1">F6-4510</strain>
    </source>
</reference>
<protein>
    <submittedName>
        <fullName evidence="1">Uncharacterized protein</fullName>
    </submittedName>
</protein>
<evidence type="ECO:0000313" key="1">
    <source>
        <dbReference type="EMBL" id="MBO8434730.1"/>
    </source>
</evidence>
<sequence length="117" mass="13680">MDENIIAGASFETQKFYFSSEYDGLPQSIKEDIQIICVTLAEKLGCTFLMKFDEDGNVYFETVRAEDDFNFDEIGAELEIKEVQRKEKELLNALRLWYLIYKTDQGESVRDELLKNE</sequence>
<comment type="caution">
    <text evidence="1">The sequence shown here is derived from an EMBL/GenBank/DDBJ whole genome shotgun (WGS) entry which is preliminary data.</text>
</comment>
<proteinExistence type="predicted"/>